<dbReference type="InterPro" id="IPR006641">
    <property type="entry name" value="YqgF/RNaseH-like_dom"/>
</dbReference>
<feature type="compositionally biased region" description="Acidic residues" evidence="12">
    <location>
        <begin position="165"/>
        <end position="178"/>
    </location>
</feature>
<dbReference type="CDD" id="cd09918">
    <property type="entry name" value="SH2_Nterm_SPT6_like"/>
    <property type="match status" value="1"/>
</dbReference>
<dbReference type="GO" id="GO:0003746">
    <property type="term" value="F:translation elongation factor activity"/>
    <property type="evidence" value="ECO:0007669"/>
    <property type="project" value="UniProtKB-KW"/>
</dbReference>
<dbReference type="SMART" id="SM00732">
    <property type="entry name" value="YqgFc"/>
    <property type="match status" value="1"/>
</dbReference>
<dbReference type="InterPro" id="IPR036860">
    <property type="entry name" value="SH2_dom_sf"/>
</dbReference>
<dbReference type="Pfam" id="PF14633">
    <property type="entry name" value="SH2_2"/>
    <property type="match status" value="1"/>
</dbReference>
<comment type="subcellular location">
    <subcellularLocation>
        <location evidence="2">Chromosome</location>
    </subcellularLocation>
    <subcellularLocation>
        <location evidence="1 10">Nucleus</location>
    </subcellularLocation>
</comment>
<dbReference type="Pfam" id="PF21710">
    <property type="entry name" value="Spt6_S1"/>
    <property type="match status" value="1"/>
</dbReference>
<comment type="similarity">
    <text evidence="3 10">Belongs to the SPT6 family.</text>
</comment>
<dbReference type="Gene3D" id="1.10.150.850">
    <property type="entry name" value="Spt6, helix-hairpin-helix domain"/>
    <property type="match status" value="1"/>
</dbReference>
<dbReference type="InterPro" id="IPR028083">
    <property type="entry name" value="Spt6_acidic_N_dom"/>
</dbReference>
<dbReference type="InterPro" id="IPR035420">
    <property type="entry name" value="Spt6_SH2"/>
</dbReference>
<dbReference type="Gene3D" id="3.30.505.10">
    <property type="entry name" value="SH2 domain"/>
    <property type="match status" value="2"/>
</dbReference>
<dbReference type="InterPro" id="IPR049540">
    <property type="entry name" value="Spt6-like_S1"/>
</dbReference>
<dbReference type="Gene3D" id="1.10.3500.10">
    <property type="entry name" value="Tex N-terminal region-like"/>
    <property type="match status" value="1"/>
</dbReference>
<feature type="compositionally biased region" description="Acidic residues" evidence="12">
    <location>
        <begin position="36"/>
        <end position="60"/>
    </location>
</feature>
<dbReference type="Pfam" id="PF14641">
    <property type="entry name" value="HTH_44"/>
    <property type="match status" value="1"/>
</dbReference>
<evidence type="ECO:0000259" key="13">
    <source>
        <dbReference type="PROSITE" id="PS50001"/>
    </source>
</evidence>
<keyword evidence="14" id="KW-0648">Protein biosynthesis</keyword>
<dbReference type="CDD" id="cd09928">
    <property type="entry name" value="SH2_Cterm_SPT6_like"/>
    <property type="match status" value="1"/>
</dbReference>
<evidence type="ECO:0000256" key="6">
    <source>
        <dbReference type="ARBA" id="ARBA00022999"/>
    </source>
</evidence>
<dbReference type="InterPro" id="IPR017072">
    <property type="entry name" value="TF_Spt6"/>
</dbReference>
<dbReference type="SUPFAM" id="SSF158832">
    <property type="entry name" value="Tex N-terminal region-like"/>
    <property type="match status" value="1"/>
</dbReference>
<evidence type="ECO:0000256" key="1">
    <source>
        <dbReference type="ARBA" id="ARBA00004123"/>
    </source>
</evidence>
<dbReference type="InterPro" id="IPR012337">
    <property type="entry name" value="RNaseH-like_sf"/>
</dbReference>
<evidence type="ECO:0000256" key="11">
    <source>
        <dbReference type="PROSITE-ProRule" id="PRU00191"/>
    </source>
</evidence>
<dbReference type="InterPro" id="IPR055179">
    <property type="entry name" value="Tex-like_central_region"/>
</dbReference>
<dbReference type="SMART" id="SM00252">
    <property type="entry name" value="SH2"/>
    <property type="match status" value="1"/>
</dbReference>
<sequence length="1460" mass="169244">MSDKEDGHATGVELKAEQRAEEPVVEDDVNGQGAPSDEEEGDDVFDSSEEDDDLDNDEEEAQKVREGFIVDDDDEDEDEDGDGVESGVKKKRRKRRAREEENDALDEDDLDLLMENAGYKRPSESEASKQRGKLKRLKRVGEEGEESGSVEPESGHASSNKLDDFFSEDDEEDEGMEDDVSRRASSRKKVDKEVTLADDMDDFIEEDEFSDEDEEARKQRIAEKKRMKEQRLVQPAQITGLSPDKVDEMFEVFGDGHDYDWALELENEEELDRVDESSENEQGDDDELATEAKKKKKLTLQDIYDLQDLKKNLLTEEDMQIRKADIPERYQELRTGLKNYGKLSPEDIELEKNWISDKVAVDKNFDADYDTTEFKDAIGNAINFIQQENLEVSFIYAYRRNYISSRNKDGFVLIEDDLWDIVFYDIEFHSIIYKRDYVKTFYQKLELKDPIVDEYFNNQTMTELNSLQDIYDYVEFKYAQDINDVLLSAQQDAASKKHLKNSSYEKFKTSALYQAVNDIGITAEQVGENISAEHQLHPVVDHPSLKPSDSVAQILEGPEAKDLQIFSQNPKLALETIEKYYALELSKNPKVRQKIRDDFYKYYIVDVALTSKGRQEIQRGSPYEDIKYAIGRTPAHFRSEPDVFLRMLEAESLHLLNIQIHVSSQDQYTNHLFQTSLETSNTSEIAVEWNAFRRRAFDSALNKVFSDVSQEIKDELKKTCQRLVTKSVRHQFMFKLDQAPFIPNPKDPKIPRVLTITCGQGKFGSDAIIAVYLNRKTEYVRDYKIVENPFDRKEPELFENALDEIIQHCQPNVIGINGPNPSTQRLYKKIQEVVQKKQIVDNRGFNVPVIYVEDEIAVRYQSSQRAAQEFPSKPTLVKYCIALGRYIHSPLLEYANLSEEELLSLSIHNHQSLLPRDLFLQALETSFVDIVNLVGIEVNKATDNPYYAKALRYIAGFGKRKAADFLESLQRLNEPLLARQQLITHDILTKTIFMNSAAFLYISWNEKNQRYEDLEHDQLDGTRIHPEDYHLATKVAADALEFDPDAIAEKEEQGTMSEFIELLREDPDRRSKLESLNLESYAEELEKNTGQRKLNNLNTIVLELLDGFEELRNDFHPLHGDEVFKSLTGESEKTFFKGCIIPVRVERFRHNDIYGVTNSGVECIVNAQRHLGAQLKRPAEEVYEIGKTYPAKVIYIDYENISCEVSLLEHDIRRQYVPIHYSKDPSIWNVEQEAKDQEVEKRLALEEARAKRTHRVINHPYYGNFTGPQAEDYLRSRERGDFVIRQSSRGDDHLAITWKLDKDLFQHVDILEKDKENPLALGKTLIVEDQKYHDLDQIIVEYLQNKVRLLNEITSNEKFKKGTKKEVIKFIEDYSKVNPNRSVYYFSFNYEHPGWFYLMFKINAQSQLYVWNVKLTHTGFFLVNYNYPTVIQLCNGFKTLLKSSSRAKTQDNNTGGYYGY</sequence>
<evidence type="ECO:0000256" key="9">
    <source>
        <dbReference type="ARBA" id="ARBA00093389"/>
    </source>
</evidence>
<evidence type="ECO:0000256" key="4">
    <source>
        <dbReference type="ARBA" id="ARBA00020248"/>
    </source>
</evidence>
<evidence type="ECO:0000256" key="7">
    <source>
        <dbReference type="ARBA" id="ARBA00023163"/>
    </source>
</evidence>
<feature type="region of interest" description="Disordered" evidence="12">
    <location>
        <begin position="271"/>
        <end position="290"/>
    </location>
</feature>
<dbReference type="InterPro" id="IPR028231">
    <property type="entry name" value="Spt6_YqgF"/>
</dbReference>
<name>A0ABX6F308_KLUMA</name>
<evidence type="ECO:0000256" key="12">
    <source>
        <dbReference type="SAM" id="MobiDB-lite"/>
    </source>
</evidence>
<evidence type="ECO:0000313" key="15">
    <source>
        <dbReference type="Proteomes" id="UP000422736"/>
    </source>
</evidence>
<keyword evidence="6 11" id="KW-0727">SH2 domain</keyword>
<evidence type="ECO:0000313" key="14">
    <source>
        <dbReference type="EMBL" id="QGN18286.1"/>
    </source>
</evidence>
<dbReference type="SUPFAM" id="SSF55550">
    <property type="entry name" value="SH2 domain"/>
    <property type="match status" value="1"/>
</dbReference>
<dbReference type="Pfam" id="PF14632">
    <property type="entry name" value="SPT6_acidic"/>
    <property type="match status" value="1"/>
</dbReference>
<dbReference type="InterPro" id="IPR035019">
    <property type="entry name" value="Spt6_SH2_N"/>
</dbReference>
<dbReference type="InterPro" id="IPR028088">
    <property type="entry name" value="Spt6_HTH_DNA-bd_dom"/>
</dbReference>
<feature type="compositionally biased region" description="Basic and acidic residues" evidence="12">
    <location>
        <begin position="1"/>
        <end position="22"/>
    </location>
</feature>
<dbReference type="PIRSF" id="PIRSF036947">
    <property type="entry name" value="Spt6"/>
    <property type="match status" value="1"/>
</dbReference>
<dbReference type="Pfam" id="PF14635">
    <property type="entry name" value="HHH_7"/>
    <property type="match status" value="1"/>
</dbReference>
<keyword evidence="15" id="KW-1185">Reference proteome</keyword>
<dbReference type="InterPro" id="IPR023323">
    <property type="entry name" value="Tex-like_dom_sf"/>
</dbReference>
<dbReference type="PROSITE" id="PS50001">
    <property type="entry name" value="SH2"/>
    <property type="match status" value="1"/>
</dbReference>
<keyword evidence="5" id="KW-0158">Chromosome</keyword>
<dbReference type="SUPFAM" id="SSF53098">
    <property type="entry name" value="Ribonuclease H-like"/>
    <property type="match status" value="1"/>
</dbReference>
<evidence type="ECO:0000256" key="3">
    <source>
        <dbReference type="ARBA" id="ARBA00009253"/>
    </source>
</evidence>
<dbReference type="Pfam" id="PF22706">
    <property type="entry name" value="Tex_central_region"/>
    <property type="match status" value="1"/>
</dbReference>
<feature type="compositionally biased region" description="Acidic residues" evidence="12">
    <location>
        <begin position="271"/>
        <end position="289"/>
    </location>
</feature>
<dbReference type="InterPro" id="IPR010994">
    <property type="entry name" value="RuvA_2-like"/>
</dbReference>
<feature type="compositionally biased region" description="Acidic residues" evidence="12">
    <location>
        <begin position="100"/>
        <end position="112"/>
    </location>
</feature>
<dbReference type="InterPro" id="IPR042066">
    <property type="entry name" value="Spt6_death-like"/>
</dbReference>
<keyword evidence="7 10" id="KW-0804">Transcription</keyword>
<feature type="compositionally biased region" description="Acidic residues" evidence="12">
    <location>
        <begin position="69"/>
        <end position="83"/>
    </location>
</feature>
<dbReference type="InterPro" id="IPR000980">
    <property type="entry name" value="SH2"/>
</dbReference>
<reference evidence="14 15" key="1">
    <citation type="submission" date="2016-03" db="EMBL/GenBank/DDBJ databases">
        <title>How can Kluyveromyces marxianus grow so fast - potential evolutionary course in Saccharomyces Complex revealed by comparative genomics.</title>
        <authorList>
            <person name="Mo W."/>
            <person name="Lu W."/>
            <person name="Yang X."/>
            <person name="Qi J."/>
            <person name="Lv H."/>
        </authorList>
    </citation>
    <scope>NUCLEOTIDE SEQUENCE [LARGE SCALE GENOMIC DNA]</scope>
    <source>
        <strain evidence="14 15">FIM1</strain>
    </source>
</reference>
<evidence type="ECO:0000256" key="8">
    <source>
        <dbReference type="ARBA" id="ARBA00023242"/>
    </source>
</evidence>
<dbReference type="Gene3D" id="1.10.10.650">
    <property type="entry name" value="RuvA domain 2-like"/>
    <property type="match status" value="1"/>
</dbReference>
<keyword evidence="8 10" id="KW-0539">Nucleus</keyword>
<dbReference type="PANTHER" id="PTHR10145">
    <property type="entry name" value="TRANSCRIPTION ELONGATION FACTOR SPT6"/>
    <property type="match status" value="1"/>
</dbReference>
<keyword evidence="14" id="KW-0251">Elongation factor</keyword>
<dbReference type="Pfam" id="PF14639">
    <property type="entry name" value="YqgF"/>
    <property type="match status" value="1"/>
</dbReference>
<protein>
    <recommendedName>
        <fullName evidence="4 10">Transcription elongation factor Spt6</fullName>
    </recommendedName>
</protein>
<evidence type="ECO:0000256" key="5">
    <source>
        <dbReference type="ARBA" id="ARBA00022454"/>
    </source>
</evidence>
<feature type="domain" description="SH2" evidence="13">
    <location>
        <begin position="1260"/>
        <end position="1357"/>
    </location>
</feature>
<proteinExistence type="inferred from homology"/>
<evidence type="ECO:0000256" key="2">
    <source>
        <dbReference type="ARBA" id="ARBA00004286"/>
    </source>
</evidence>
<accession>A0ABX6F308</accession>
<dbReference type="Gene3D" id="3.30.420.140">
    <property type="entry name" value="YqgF/RNase H-like domain"/>
    <property type="match status" value="1"/>
</dbReference>
<dbReference type="InterPro" id="IPR037027">
    <property type="entry name" value="YqgF/RNaseH-like_dom_sf"/>
</dbReference>
<dbReference type="InterPro" id="IPR035018">
    <property type="entry name" value="Spt6_SH2_C"/>
</dbReference>
<organism evidence="14 15">
    <name type="scientific">Kluyveromyces marxianus</name>
    <name type="common">Yeast</name>
    <name type="synonym">Candida kefyr</name>
    <dbReference type="NCBI Taxonomy" id="4911"/>
    <lineage>
        <taxon>Eukaryota</taxon>
        <taxon>Fungi</taxon>
        <taxon>Dikarya</taxon>
        <taxon>Ascomycota</taxon>
        <taxon>Saccharomycotina</taxon>
        <taxon>Saccharomycetes</taxon>
        <taxon>Saccharomycetales</taxon>
        <taxon>Saccharomycetaceae</taxon>
        <taxon>Kluyveromyces</taxon>
    </lineage>
</organism>
<comment type="function">
    <text evidence="9">Histone H3-H4 chaperone that plays a role in maintenance of chromatin structure during RNA polymerase II transcription elongation thereby repressing transcription initiation from cryptic promoters. Mediates the reassembly of nucleosomes onto the promoters of at least a selected set of genes during repression; the nucleosome reassembly is essential for transcriptional repression. Essential for viability.</text>
</comment>
<dbReference type="InterPro" id="IPR023319">
    <property type="entry name" value="Tex-like_HTH_dom_sf"/>
</dbReference>
<dbReference type="SUPFAM" id="SSF47781">
    <property type="entry name" value="RuvA domain 2-like"/>
    <property type="match status" value="1"/>
</dbReference>
<dbReference type="EMBL" id="CP015061">
    <property type="protein sequence ID" value="QGN18286.1"/>
    <property type="molecule type" value="Genomic_DNA"/>
</dbReference>
<gene>
    <name evidence="14" type="primary">SPT6</name>
    <name evidence="14" type="ORF">FIM1_4612</name>
</gene>
<dbReference type="Proteomes" id="UP000422736">
    <property type="component" value="Chromosome 7"/>
</dbReference>
<dbReference type="InterPro" id="IPR032706">
    <property type="entry name" value="Spt6_HHH"/>
</dbReference>
<dbReference type="Gene3D" id="1.10.10.2740">
    <property type="entry name" value="Spt6, Death-like domain"/>
    <property type="match status" value="1"/>
</dbReference>
<evidence type="ECO:0000256" key="10">
    <source>
        <dbReference type="PIRNR" id="PIRNR036947"/>
    </source>
</evidence>
<comment type="function">
    <text evidence="10">Plays a role in maintenance of chromatin structure during RNA polymerase II transcription elongation thereby repressing transcription initiation from cryptic promoters. Mediates the reassembly of nucleosomes onto the promoters of at least a selected set of genes during repression; the nucleosome reassembly is essential for transcriptional repression.</text>
</comment>
<dbReference type="PANTHER" id="PTHR10145:SF6">
    <property type="entry name" value="TRANSCRIPTION ELONGATION FACTOR SPT6"/>
    <property type="match status" value="1"/>
</dbReference>
<feature type="region of interest" description="Disordered" evidence="12">
    <location>
        <begin position="1"/>
        <end position="193"/>
    </location>
</feature>